<evidence type="ECO:0000313" key="4">
    <source>
        <dbReference type="EMBL" id="RUQ31152.1"/>
    </source>
</evidence>
<protein>
    <submittedName>
        <fullName evidence="4">PaaI family thioesterase</fullName>
    </submittedName>
</protein>
<dbReference type="Gene3D" id="3.10.129.10">
    <property type="entry name" value="Hotdog Thioesterase"/>
    <property type="match status" value="1"/>
</dbReference>
<evidence type="ECO:0000256" key="2">
    <source>
        <dbReference type="ARBA" id="ARBA00022801"/>
    </source>
</evidence>
<name>A0A433HS92_9BACI</name>
<keyword evidence="2" id="KW-0378">Hydrolase</keyword>
<dbReference type="OrthoDB" id="337200at2"/>
<evidence type="ECO:0000256" key="1">
    <source>
        <dbReference type="ARBA" id="ARBA00008324"/>
    </source>
</evidence>
<evidence type="ECO:0000259" key="3">
    <source>
        <dbReference type="Pfam" id="PF03061"/>
    </source>
</evidence>
<sequence>MIEFRDHKVRIKLDVQEQLLNANGTLHGGVQASMLDFVQGMLLRSVTKTKCLTINLTTHYLASVSEGEIFAEAKIIQLGHKIATLEGEIKDASNNLVAKGLGTFKILRD</sequence>
<dbReference type="SUPFAM" id="SSF54637">
    <property type="entry name" value="Thioesterase/thiol ester dehydrase-isomerase"/>
    <property type="match status" value="1"/>
</dbReference>
<dbReference type="GO" id="GO:0047617">
    <property type="term" value="F:fatty acyl-CoA hydrolase activity"/>
    <property type="evidence" value="ECO:0007669"/>
    <property type="project" value="InterPro"/>
</dbReference>
<comment type="caution">
    <text evidence="4">The sequence shown here is derived from an EMBL/GenBank/DDBJ whole genome shotgun (WGS) entry which is preliminary data.</text>
</comment>
<dbReference type="InterPro" id="IPR003736">
    <property type="entry name" value="PAAI_dom"/>
</dbReference>
<keyword evidence="5" id="KW-1185">Reference proteome</keyword>
<dbReference type="PANTHER" id="PTHR21660:SF1">
    <property type="entry name" value="ACYL-COENZYME A THIOESTERASE 13"/>
    <property type="match status" value="1"/>
</dbReference>
<comment type="similarity">
    <text evidence="1">Belongs to the thioesterase PaaI family.</text>
</comment>
<feature type="domain" description="Thioesterase" evidence="3">
    <location>
        <begin position="23"/>
        <end position="97"/>
    </location>
</feature>
<evidence type="ECO:0000313" key="5">
    <source>
        <dbReference type="Proteomes" id="UP000267430"/>
    </source>
</evidence>
<gene>
    <name evidence="4" type="ORF">ELQ35_05605</name>
</gene>
<proteinExistence type="inferred from homology"/>
<dbReference type="EMBL" id="RYZZ01000006">
    <property type="protein sequence ID" value="RUQ31152.1"/>
    <property type="molecule type" value="Genomic_DNA"/>
</dbReference>
<dbReference type="Proteomes" id="UP000267430">
    <property type="component" value="Unassembled WGS sequence"/>
</dbReference>
<reference evidence="4 5" key="1">
    <citation type="submission" date="2018-12" db="EMBL/GenBank/DDBJ databases">
        <title>Bacillus chawlae sp. nov., Bacillus glennii sp. nov., and Bacillus saganii sp. nov. Isolated from the Vehicle Assembly Building at Kennedy Space Center where the Viking Spacecraft were Assembled.</title>
        <authorList>
            <person name="Seuylemezian A."/>
            <person name="Vaishampayan P."/>
        </authorList>
    </citation>
    <scope>NUCLEOTIDE SEQUENCE [LARGE SCALE GENOMIC DNA]</scope>
    <source>
        <strain evidence="4 5">L5</strain>
    </source>
</reference>
<dbReference type="Pfam" id="PF03061">
    <property type="entry name" value="4HBT"/>
    <property type="match status" value="1"/>
</dbReference>
<dbReference type="PANTHER" id="PTHR21660">
    <property type="entry name" value="THIOESTERASE SUPERFAMILY MEMBER-RELATED"/>
    <property type="match status" value="1"/>
</dbReference>
<dbReference type="NCBIfam" id="TIGR00369">
    <property type="entry name" value="unchar_dom_1"/>
    <property type="match status" value="1"/>
</dbReference>
<dbReference type="AlphaFoldDB" id="A0A433HS92"/>
<dbReference type="CDD" id="cd03443">
    <property type="entry name" value="PaaI_thioesterase"/>
    <property type="match status" value="1"/>
</dbReference>
<accession>A0A433HS92</accession>
<organism evidence="4 5">
    <name type="scientific">Peribacillus cavernae</name>
    <dbReference type="NCBI Taxonomy" id="1674310"/>
    <lineage>
        <taxon>Bacteria</taxon>
        <taxon>Bacillati</taxon>
        <taxon>Bacillota</taxon>
        <taxon>Bacilli</taxon>
        <taxon>Bacillales</taxon>
        <taxon>Bacillaceae</taxon>
        <taxon>Peribacillus</taxon>
    </lineage>
</organism>
<dbReference type="InterPro" id="IPR029069">
    <property type="entry name" value="HotDog_dom_sf"/>
</dbReference>
<dbReference type="InterPro" id="IPR039298">
    <property type="entry name" value="ACOT13"/>
</dbReference>
<dbReference type="InterPro" id="IPR006683">
    <property type="entry name" value="Thioestr_dom"/>
</dbReference>